<evidence type="ECO:0000313" key="2">
    <source>
        <dbReference type="Ensembl" id="ENSLLEP00000037546.1"/>
    </source>
</evidence>
<dbReference type="OrthoDB" id="10022757at2759"/>
<dbReference type="Proteomes" id="UP000694569">
    <property type="component" value="Unplaced"/>
</dbReference>
<feature type="region of interest" description="Disordered" evidence="1">
    <location>
        <begin position="1"/>
        <end position="25"/>
    </location>
</feature>
<feature type="region of interest" description="Disordered" evidence="1">
    <location>
        <begin position="68"/>
        <end position="91"/>
    </location>
</feature>
<name>A0A8C5QJ49_9ANUR</name>
<reference evidence="2" key="1">
    <citation type="submission" date="2025-08" db="UniProtKB">
        <authorList>
            <consortium name="Ensembl"/>
        </authorList>
    </citation>
    <scope>IDENTIFICATION</scope>
</reference>
<dbReference type="PANTHER" id="PTHR16246:SF2">
    <property type="entry name" value="HOST CELL FACTOR C1 REGULATOR 1"/>
    <property type="match status" value="1"/>
</dbReference>
<dbReference type="InterPro" id="IPR031630">
    <property type="entry name" value="CCDC117"/>
</dbReference>
<evidence type="ECO:0000313" key="3">
    <source>
        <dbReference type="Proteomes" id="UP000694569"/>
    </source>
</evidence>
<evidence type="ECO:0000256" key="1">
    <source>
        <dbReference type="SAM" id="MobiDB-lite"/>
    </source>
</evidence>
<keyword evidence="3" id="KW-1185">Reference proteome</keyword>
<dbReference type="AlphaFoldDB" id="A0A8C5QJ49"/>
<proteinExistence type="predicted"/>
<feature type="compositionally biased region" description="Low complexity" evidence="1">
    <location>
        <begin position="179"/>
        <end position="190"/>
    </location>
</feature>
<dbReference type="GeneTree" id="ENSGT00390000015785"/>
<feature type="region of interest" description="Disordered" evidence="1">
    <location>
        <begin position="174"/>
        <end position="200"/>
    </location>
</feature>
<dbReference type="Ensembl" id="ENSLLET00000038987.1">
    <property type="protein sequence ID" value="ENSLLEP00000037546.1"/>
    <property type="gene ID" value="ENSLLEG00000023778.1"/>
</dbReference>
<dbReference type="InterPro" id="IPR029195">
    <property type="entry name" value="HCFC1R1"/>
</dbReference>
<reference evidence="2" key="2">
    <citation type="submission" date="2025-09" db="UniProtKB">
        <authorList>
            <consortium name="Ensembl"/>
        </authorList>
    </citation>
    <scope>IDENTIFICATION</scope>
</reference>
<dbReference type="PANTHER" id="PTHR16246">
    <property type="entry name" value="HOST CELL FACTOR C1 REGULATOR 1"/>
    <property type="match status" value="1"/>
</dbReference>
<sequence>MRLPGGRGEPRGRRRAAPRASPAARQEAFCVKRHFNEDNGGPALKLFLSEDVVAARLQRLSLDNDHSYGSSGFPKTSAKPWADREDDGSTDGSIFDLDNEDHSVIVDPGEFCMSSSKVLTVCPLLEETLQDCRPGNILPEKLLRSLSSPCMDLVLWSPPTSQIQKLLRSLTGLLESSPEKSSPSNQSSWSGREQVDTMEL</sequence>
<protein>
    <submittedName>
        <fullName evidence="2">Uncharacterized protein</fullName>
    </submittedName>
</protein>
<organism evidence="2 3">
    <name type="scientific">Leptobrachium leishanense</name>
    <name type="common">Leishan spiny toad</name>
    <dbReference type="NCBI Taxonomy" id="445787"/>
    <lineage>
        <taxon>Eukaryota</taxon>
        <taxon>Metazoa</taxon>
        <taxon>Chordata</taxon>
        <taxon>Craniata</taxon>
        <taxon>Vertebrata</taxon>
        <taxon>Euteleostomi</taxon>
        <taxon>Amphibia</taxon>
        <taxon>Batrachia</taxon>
        <taxon>Anura</taxon>
        <taxon>Pelobatoidea</taxon>
        <taxon>Megophryidae</taxon>
        <taxon>Leptobrachium</taxon>
    </lineage>
</organism>
<accession>A0A8C5QJ49</accession>
<dbReference type="Pfam" id="PF15226">
    <property type="entry name" value="HPIP"/>
    <property type="match status" value="1"/>
</dbReference>
<dbReference type="Pfam" id="PF15810">
    <property type="entry name" value="CCDC117"/>
    <property type="match status" value="1"/>
</dbReference>